<sequence length="424" mass="44829">MPDPPSQMLPTPPSAADVAAQARAEAEVAAEAEAASAIAAAKARVRSNLLLSGRKRKSSTNDSDSDSGSTSTASSTGSYRWYGRNFVRVIGPFQRVLAVVDHGVQVDTADTEDDLPSPADAPPPTSGQLRKALQRARLTESWEIMKATIPGFGDDMIALAGDLKLRKQIQKGLNAARGDDAGSLKIGISAMLLPPPHAPVAGQPEIPAVTISPPIPDRGSKALRGFNHSVTASAMCPHKYPDTPATYEAIRDGDPEFPVLGTQFPRFMYASGQVYDPLDLEEGLLDGHVIHRAVKHVYQGPSAALAGPGAHKGKAGNASINGLTELSKRAIAYVAMQVRFAMSSLEEWNTMDGAFSYEQFYWKVTDSLSGPEGDAILARFNSDVFGPSTAQAAATGAAVPEDEFEILQAQRAAKRARLAQTAAA</sequence>
<dbReference type="Proteomes" id="UP001222325">
    <property type="component" value="Unassembled WGS sequence"/>
</dbReference>
<accession>A0AAD6UJX6</accession>
<comment type="caution">
    <text evidence="2">The sequence shown here is derived from an EMBL/GenBank/DDBJ whole genome shotgun (WGS) entry which is preliminary data.</text>
</comment>
<evidence type="ECO:0000313" key="3">
    <source>
        <dbReference type="Proteomes" id="UP001222325"/>
    </source>
</evidence>
<evidence type="ECO:0000313" key="2">
    <source>
        <dbReference type="EMBL" id="KAJ7101339.1"/>
    </source>
</evidence>
<dbReference type="Pfam" id="PF20414">
    <property type="entry name" value="DUF6698"/>
    <property type="match status" value="1"/>
</dbReference>
<feature type="region of interest" description="Disordered" evidence="1">
    <location>
        <begin position="1"/>
        <end position="20"/>
    </location>
</feature>
<organism evidence="2 3">
    <name type="scientific">Mycena belliarum</name>
    <dbReference type="NCBI Taxonomy" id="1033014"/>
    <lineage>
        <taxon>Eukaryota</taxon>
        <taxon>Fungi</taxon>
        <taxon>Dikarya</taxon>
        <taxon>Basidiomycota</taxon>
        <taxon>Agaricomycotina</taxon>
        <taxon>Agaricomycetes</taxon>
        <taxon>Agaricomycetidae</taxon>
        <taxon>Agaricales</taxon>
        <taxon>Marasmiineae</taxon>
        <taxon>Mycenaceae</taxon>
        <taxon>Mycena</taxon>
    </lineage>
</organism>
<dbReference type="EMBL" id="JARJCN010000004">
    <property type="protein sequence ID" value="KAJ7101339.1"/>
    <property type="molecule type" value="Genomic_DNA"/>
</dbReference>
<proteinExistence type="predicted"/>
<dbReference type="InterPro" id="IPR046521">
    <property type="entry name" value="DUF6698"/>
</dbReference>
<keyword evidence="3" id="KW-1185">Reference proteome</keyword>
<dbReference type="AlphaFoldDB" id="A0AAD6UJX6"/>
<feature type="compositionally biased region" description="Pro residues" evidence="1">
    <location>
        <begin position="1"/>
        <end position="13"/>
    </location>
</feature>
<name>A0AAD6UJX6_9AGAR</name>
<reference evidence="2" key="1">
    <citation type="submission" date="2023-03" db="EMBL/GenBank/DDBJ databases">
        <title>Massive genome expansion in bonnet fungi (Mycena s.s.) driven by repeated elements and novel gene families across ecological guilds.</title>
        <authorList>
            <consortium name="Lawrence Berkeley National Laboratory"/>
            <person name="Harder C.B."/>
            <person name="Miyauchi S."/>
            <person name="Viragh M."/>
            <person name="Kuo A."/>
            <person name="Thoen E."/>
            <person name="Andreopoulos B."/>
            <person name="Lu D."/>
            <person name="Skrede I."/>
            <person name="Drula E."/>
            <person name="Henrissat B."/>
            <person name="Morin E."/>
            <person name="Kohler A."/>
            <person name="Barry K."/>
            <person name="LaButti K."/>
            <person name="Morin E."/>
            <person name="Salamov A."/>
            <person name="Lipzen A."/>
            <person name="Mereny Z."/>
            <person name="Hegedus B."/>
            <person name="Baldrian P."/>
            <person name="Stursova M."/>
            <person name="Weitz H."/>
            <person name="Taylor A."/>
            <person name="Grigoriev I.V."/>
            <person name="Nagy L.G."/>
            <person name="Martin F."/>
            <person name="Kauserud H."/>
        </authorList>
    </citation>
    <scope>NUCLEOTIDE SEQUENCE</scope>
    <source>
        <strain evidence="2">CBHHK173m</strain>
    </source>
</reference>
<feature type="region of interest" description="Disordered" evidence="1">
    <location>
        <begin position="49"/>
        <end position="76"/>
    </location>
</feature>
<protein>
    <submittedName>
        <fullName evidence="2">Uncharacterized protein</fullName>
    </submittedName>
</protein>
<evidence type="ECO:0000256" key="1">
    <source>
        <dbReference type="SAM" id="MobiDB-lite"/>
    </source>
</evidence>
<feature type="compositionally biased region" description="Low complexity" evidence="1">
    <location>
        <begin position="60"/>
        <end position="76"/>
    </location>
</feature>
<gene>
    <name evidence="2" type="ORF">B0H15DRAFT_1017800</name>
</gene>
<feature type="region of interest" description="Disordered" evidence="1">
    <location>
        <begin position="109"/>
        <end position="128"/>
    </location>
</feature>